<feature type="compositionally biased region" description="Polar residues" evidence="1">
    <location>
        <begin position="26"/>
        <end position="38"/>
    </location>
</feature>
<accession>A0A0K8RC27</accession>
<dbReference type="AlphaFoldDB" id="A0A0K8RC27"/>
<name>A0A0K8RC27_IXORI</name>
<protein>
    <submittedName>
        <fullName evidence="2">Putative microtubule severing</fullName>
    </submittedName>
</protein>
<reference evidence="2" key="1">
    <citation type="submission" date="2012-12" db="EMBL/GenBank/DDBJ databases">
        <title>Identification and characterization of a phenylalanine ammonia-lyase gene family in Isatis indigotica Fort.</title>
        <authorList>
            <person name="Liu Q."/>
            <person name="Chen J."/>
            <person name="Zhou X."/>
            <person name="Di P."/>
            <person name="Xiao Y."/>
            <person name="Xuan H."/>
            <person name="Zhang L."/>
            <person name="Chen W."/>
        </authorList>
    </citation>
    <scope>NUCLEOTIDE SEQUENCE</scope>
    <source>
        <tissue evidence="2">Salivary gland</tissue>
    </source>
</reference>
<feature type="region of interest" description="Disordered" evidence="1">
    <location>
        <begin position="25"/>
        <end position="45"/>
    </location>
</feature>
<proteinExistence type="evidence at transcript level"/>
<organism evidence="2">
    <name type="scientific">Ixodes ricinus</name>
    <name type="common">Common tick</name>
    <name type="synonym">Acarus ricinus</name>
    <dbReference type="NCBI Taxonomy" id="34613"/>
    <lineage>
        <taxon>Eukaryota</taxon>
        <taxon>Metazoa</taxon>
        <taxon>Ecdysozoa</taxon>
        <taxon>Arthropoda</taxon>
        <taxon>Chelicerata</taxon>
        <taxon>Arachnida</taxon>
        <taxon>Acari</taxon>
        <taxon>Parasitiformes</taxon>
        <taxon>Ixodida</taxon>
        <taxon>Ixodoidea</taxon>
        <taxon>Ixodidae</taxon>
        <taxon>Ixodinae</taxon>
        <taxon>Ixodes</taxon>
    </lineage>
</organism>
<dbReference type="EMBL" id="GADI01005754">
    <property type="protein sequence ID" value="JAA68054.1"/>
    <property type="molecule type" value="mRNA"/>
</dbReference>
<sequence>MALPSPLGGSYRPRWQSLTADARVMQASTSAGSRSPNTAGRGPKEKQCLRASMMHNTMVCSKDDGEVKRWACEISPRLGCVGVHRPSSTLGSQKAMLVQADTSIMYLELNCTQWTGPVWSQLSTAVRRPPTPSAVLHTCTRPSVDPLKTN</sequence>
<evidence type="ECO:0000256" key="1">
    <source>
        <dbReference type="SAM" id="MobiDB-lite"/>
    </source>
</evidence>
<evidence type="ECO:0000313" key="2">
    <source>
        <dbReference type="EMBL" id="JAA68054.1"/>
    </source>
</evidence>